<dbReference type="NCBIfam" id="TIGR02243">
    <property type="entry name" value="putative baseplate assembly protein"/>
    <property type="match status" value="1"/>
</dbReference>
<gene>
    <name evidence="1" type="ORF">GCM10012280_49350</name>
</gene>
<dbReference type="InterPro" id="IPR011749">
    <property type="entry name" value="CHP02243"/>
</dbReference>
<reference evidence="1" key="2">
    <citation type="submission" date="2020-09" db="EMBL/GenBank/DDBJ databases">
        <authorList>
            <person name="Sun Q."/>
            <person name="Zhou Y."/>
        </authorList>
    </citation>
    <scope>NUCLEOTIDE SEQUENCE</scope>
    <source>
        <strain evidence="1">CGMCC 4.7201</strain>
    </source>
</reference>
<comment type="caution">
    <text evidence="1">The sequence shown here is derived from an EMBL/GenBank/DDBJ whole genome shotgun (WGS) entry which is preliminary data.</text>
</comment>
<reference evidence="1" key="1">
    <citation type="journal article" date="2014" name="Int. J. Syst. Evol. Microbiol.">
        <title>Complete genome sequence of Corynebacterium casei LMG S-19264T (=DSM 44701T), isolated from a smear-ripened cheese.</title>
        <authorList>
            <consortium name="US DOE Joint Genome Institute (JGI-PGF)"/>
            <person name="Walter F."/>
            <person name="Albersmeier A."/>
            <person name="Kalinowski J."/>
            <person name="Ruckert C."/>
        </authorList>
    </citation>
    <scope>NUCLEOTIDE SEQUENCE</scope>
    <source>
        <strain evidence="1">CGMCC 4.7201</strain>
    </source>
</reference>
<organism evidence="1 2">
    <name type="scientific">Wenjunlia tyrosinilytica</name>
    <dbReference type="NCBI Taxonomy" id="1544741"/>
    <lineage>
        <taxon>Bacteria</taxon>
        <taxon>Bacillati</taxon>
        <taxon>Actinomycetota</taxon>
        <taxon>Actinomycetes</taxon>
        <taxon>Kitasatosporales</taxon>
        <taxon>Streptomycetaceae</taxon>
        <taxon>Wenjunlia</taxon>
    </lineage>
</organism>
<protein>
    <recommendedName>
        <fullName evidence="3">Baseplate assembly protein</fullName>
    </recommendedName>
</protein>
<keyword evidence="2" id="KW-1185">Reference proteome</keyword>
<dbReference type="RefSeq" id="WP_189133989.1">
    <property type="nucleotide sequence ID" value="NZ_BMMS01000023.1"/>
</dbReference>
<sequence>MIPSLRPDAGPRDAAAFVAALLARRSGYVPEWQPGASGPDIALAEVLARYLASIAARLDQAPDKHHLALLDLLGVRLIPAQAARAPVVFTLSATADDLRVPAGTRLAAKAPDPLGPSDGPPTTPPGPVWFETERATGLASGRLVELRSLWPGRDQAIDHMPALTAGQPFRPWNPPDLRDLPHHLYLAHPTLLALSGESRLAVEFELGQGASEPLDAAWEFWDGDVWRPFGSTAAAGDVCAAAQQDSTARFQRTGTVRLETECAQTRKTAVDGIENYWVRARLVEPLLPDPAQLLPEVEQIRLSTVITRRIGQAVPVDDGTPAIDGGFPPDTAVADDAEADVSVPFYPFGLQPQPGAVFYFSSAEVFTKPGAEVRVCYVRTPTPQDEVRAADDEPLTHQVAWEYWDGRAWTAVPGFTGSPVDLDPDPPGFGSVTLTVPHDMAETTVAGIEARWMRVRLVSGGFGFKKTVSWTDSAQQDPVTNTFTYVVSRPPALSVFRLGYSWTFGPFAPERVLTCNEFRYAEHTEEAVWPGRVFRPFTPPADTTPALYLGFDKPLPADRIGIFFGIEENPAETLGPAQLWEYWDGGTWRALTVDDETRRLRLPGIVGLTGPQDSRPVARFGTARSWLRVRLKEDGPPGAPSIRGVFPNATWAVQHQTVTDDPVGAGTGVPDQVLAFRQVPVLPGQQVEVREFAGPRAAAEWRVVALELFAGDRRTVRDIEALLGRESGASDVEYGPLRLRRDRNKQVTEVWVRWEARDHLLRSGPSDRVYVLERTSGRLQFGDGTRGRIPPAGAAVLARRYQTGGGSTGNVAAGAVSQLQGAFGGVESVANPMPAEGGADAETLDALRARGPATLRHRGRAVSAADLEALAREASAAVAVARALPTRSADGRRRPGYVTVVIIPASADPRPWPSFGLRESVRRYVEARAAAAPAGLRRLEVIGPAYVPVDVDATIVPRDPAEAGPVEQRARAALARLLHPLYGGPEGAGWEPGRSVFLSDVAAVLERVDGIDHVERLAVSTQGRTGGERIDIAPHRTVVAGELRLGPAPGRSEQQA</sequence>
<name>A0A918DZ68_9ACTN</name>
<evidence type="ECO:0000313" key="1">
    <source>
        <dbReference type="EMBL" id="GGO94453.1"/>
    </source>
</evidence>
<proteinExistence type="predicted"/>
<dbReference type="AlphaFoldDB" id="A0A918DZ68"/>
<dbReference type="Proteomes" id="UP000641932">
    <property type="component" value="Unassembled WGS sequence"/>
</dbReference>
<dbReference type="EMBL" id="BMMS01000023">
    <property type="protein sequence ID" value="GGO94453.1"/>
    <property type="molecule type" value="Genomic_DNA"/>
</dbReference>
<evidence type="ECO:0000313" key="2">
    <source>
        <dbReference type="Proteomes" id="UP000641932"/>
    </source>
</evidence>
<accession>A0A918DZ68</accession>
<evidence type="ECO:0008006" key="3">
    <source>
        <dbReference type="Google" id="ProtNLM"/>
    </source>
</evidence>